<dbReference type="AlphaFoldDB" id="A0A2T5C575"/>
<keyword evidence="2" id="KW-1185">Reference proteome</keyword>
<evidence type="ECO:0000313" key="1">
    <source>
        <dbReference type="EMBL" id="PTN10070.1"/>
    </source>
</evidence>
<comment type="caution">
    <text evidence="1">The sequence shown here is derived from an EMBL/GenBank/DDBJ whole genome shotgun (WGS) entry which is preliminary data.</text>
</comment>
<reference evidence="1 2" key="1">
    <citation type="submission" date="2018-04" db="EMBL/GenBank/DDBJ databases">
        <title>Genomic Encyclopedia of Archaeal and Bacterial Type Strains, Phase II (KMG-II): from individual species to whole genera.</title>
        <authorList>
            <person name="Goeker M."/>
        </authorList>
    </citation>
    <scope>NUCLEOTIDE SEQUENCE [LARGE SCALE GENOMIC DNA]</scope>
    <source>
        <strain evidence="1 2">DSM 28823</strain>
    </source>
</reference>
<dbReference type="Proteomes" id="UP000243525">
    <property type="component" value="Unassembled WGS sequence"/>
</dbReference>
<sequence>MKISYSLILAALLIGACQPQKKAENMKKMQHPSHKYTFVDLQSNAVNYLETNYVPIYSDIYHIDGTKRFLLTSTLSIRNTSLTDTAYVFSANYNDSYGKQLRKYIDSTILLKPLESIEFVVEYQEDQGGAGASFLVDWGARENAGQLLIQAVMTGTSNQQGLSFLTEAKIVKQMFRD</sequence>
<dbReference type="EMBL" id="QAAD01000002">
    <property type="protein sequence ID" value="PTN10070.1"/>
    <property type="molecule type" value="Genomic_DNA"/>
</dbReference>
<dbReference type="Pfam" id="PF11322">
    <property type="entry name" value="DUF3124"/>
    <property type="match status" value="1"/>
</dbReference>
<protein>
    <submittedName>
        <fullName evidence="1">Uncharacterized protein DUF3124</fullName>
    </submittedName>
</protein>
<organism evidence="1 2">
    <name type="scientific">Mangrovibacterium marinum</name>
    <dbReference type="NCBI Taxonomy" id="1639118"/>
    <lineage>
        <taxon>Bacteria</taxon>
        <taxon>Pseudomonadati</taxon>
        <taxon>Bacteroidota</taxon>
        <taxon>Bacteroidia</taxon>
        <taxon>Marinilabiliales</taxon>
        <taxon>Prolixibacteraceae</taxon>
        <taxon>Mangrovibacterium</taxon>
    </lineage>
</organism>
<accession>A0A2T5C575</accession>
<gene>
    <name evidence="1" type="ORF">C8N47_10253</name>
</gene>
<dbReference type="OrthoDB" id="283474at2"/>
<name>A0A2T5C575_9BACT</name>
<dbReference type="RefSeq" id="WP_107820863.1">
    <property type="nucleotide sequence ID" value="NZ_OY782574.1"/>
</dbReference>
<proteinExistence type="predicted"/>
<dbReference type="PROSITE" id="PS51257">
    <property type="entry name" value="PROKAR_LIPOPROTEIN"/>
    <property type="match status" value="1"/>
</dbReference>
<dbReference type="InterPro" id="IPR021471">
    <property type="entry name" value="DUF3124"/>
</dbReference>
<evidence type="ECO:0000313" key="2">
    <source>
        <dbReference type="Proteomes" id="UP000243525"/>
    </source>
</evidence>